<evidence type="ECO:0008006" key="5">
    <source>
        <dbReference type="Google" id="ProtNLM"/>
    </source>
</evidence>
<feature type="transmembrane region" description="Helical" evidence="2">
    <location>
        <begin position="124"/>
        <end position="143"/>
    </location>
</feature>
<sequence>MSEQEQKDQEQQNQEEKQNEEQKQNPELEQNQKEPPMSVISKSLVTGFVGGVLWSFVGTIAYFFNFSSVSAGSFVIRSFVQNEWSSNWLGELIAILAVGLVSLLIAILYFGLLKNTKGLWPSMAFGVVLWFIVFFLFQPVFSAVPQLGELDSDTIVTSLCLFILYGTFIGYSISYDYQQNNQPS</sequence>
<feature type="transmembrane region" description="Helical" evidence="2">
    <location>
        <begin position="92"/>
        <end position="112"/>
    </location>
</feature>
<keyword evidence="4" id="KW-1185">Reference proteome</keyword>
<keyword evidence="2" id="KW-1133">Transmembrane helix</keyword>
<keyword evidence="2" id="KW-0812">Transmembrane</keyword>
<dbReference type="RefSeq" id="WP_188655312.1">
    <property type="nucleotide sequence ID" value="NZ_BMIN01000015.1"/>
</dbReference>
<organism evidence="3 4">
    <name type="scientific">Pontibacillus salipaludis</name>
    <dbReference type="NCBI Taxonomy" id="1697394"/>
    <lineage>
        <taxon>Bacteria</taxon>
        <taxon>Bacillati</taxon>
        <taxon>Bacillota</taxon>
        <taxon>Bacilli</taxon>
        <taxon>Bacillales</taxon>
        <taxon>Bacillaceae</taxon>
        <taxon>Pontibacillus</taxon>
    </lineage>
</organism>
<feature type="region of interest" description="Disordered" evidence="1">
    <location>
        <begin position="1"/>
        <end position="35"/>
    </location>
</feature>
<dbReference type="Pfam" id="PF11085">
    <property type="entry name" value="YqhR"/>
    <property type="match status" value="1"/>
</dbReference>
<reference evidence="4" key="1">
    <citation type="journal article" date="2019" name="Int. J. Syst. Evol. Microbiol.">
        <title>The Global Catalogue of Microorganisms (GCM) 10K type strain sequencing project: providing services to taxonomists for standard genome sequencing and annotation.</title>
        <authorList>
            <consortium name="The Broad Institute Genomics Platform"/>
            <consortium name="The Broad Institute Genome Sequencing Center for Infectious Disease"/>
            <person name="Wu L."/>
            <person name="Ma J."/>
        </authorList>
    </citation>
    <scope>NUCLEOTIDE SEQUENCE [LARGE SCALE GENOMIC DNA]</scope>
    <source>
        <strain evidence="4">CGMCC 1.15353</strain>
    </source>
</reference>
<proteinExistence type="predicted"/>
<keyword evidence="2" id="KW-0472">Membrane</keyword>
<dbReference type="Proteomes" id="UP000642571">
    <property type="component" value="Unassembled WGS sequence"/>
</dbReference>
<accession>A0ABQ1QCQ1</accession>
<comment type="caution">
    <text evidence="3">The sequence shown here is derived from an EMBL/GenBank/DDBJ whole genome shotgun (WGS) entry which is preliminary data.</text>
</comment>
<feature type="compositionally biased region" description="Basic and acidic residues" evidence="1">
    <location>
        <begin position="1"/>
        <end position="32"/>
    </location>
</feature>
<dbReference type="SUPFAM" id="SSF103473">
    <property type="entry name" value="MFS general substrate transporter"/>
    <property type="match status" value="1"/>
</dbReference>
<feature type="transmembrane region" description="Helical" evidence="2">
    <location>
        <begin position="43"/>
        <end position="64"/>
    </location>
</feature>
<dbReference type="InterPro" id="IPR024563">
    <property type="entry name" value="YqhR"/>
</dbReference>
<evidence type="ECO:0000256" key="1">
    <source>
        <dbReference type="SAM" id="MobiDB-lite"/>
    </source>
</evidence>
<dbReference type="EMBL" id="BMIN01000015">
    <property type="protein sequence ID" value="GGD21336.1"/>
    <property type="molecule type" value="Genomic_DNA"/>
</dbReference>
<feature type="transmembrane region" description="Helical" evidence="2">
    <location>
        <begin position="155"/>
        <end position="174"/>
    </location>
</feature>
<name>A0ABQ1QCQ1_9BACI</name>
<gene>
    <name evidence="3" type="primary">yqhR</name>
    <name evidence="3" type="ORF">GCM10011389_31300</name>
</gene>
<protein>
    <recommendedName>
        <fullName evidence="5">Membrane protein YqhR</fullName>
    </recommendedName>
</protein>
<evidence type="ECO:0000313" key="4">
    <source>
        <dbReference type="Proteomes" id="UP000642571"/>
    </source>
</evidence>
<dbReference type="InterPro" id="IPR036259">
    <property type="entry name" value="MFS_trans_sf"/>
</dbReference>
<evidence type="ECO:0000256" key="2">
    <source>
        <dbReference type="SAM" id="Phobius"/>
    </source>
</evidence>
<evidence type="ECO:0000313" key="3">
    <source>
        <dbReference type="EMBL" id="GGD21336.1"/>
    </source>
</evidence>